<gene>
    <name evidence="2" type="ORF">NPIL_166141</name>
    <name evidence="1" type="ORF">NPIL_492261</name>
</gene>
<evidence type="ECO:0000313" key="2">
    <source>
        <dbReference type="EMBL" id="GFU14206.1"/>
    </source>
</evidence>
<evidence type="ECO:0000313" key="3">
    <source>
        <dbReference type="Proteomes" id="UP000887013"/>
    </source>
</evidence>
<proteinExistence type="predicted"/>
<dbReference type="EMBL" id="BMAW01019688">
    <property type="protein sequence ID" value="GFT64826.1"/>
    <property type="molecule type" value="Genomic_DNA"/>
</dbReference>
<keyword evidence="3" id="KW-1185">Reference proteome</keyword>
<comment type="caution">
    <text evidence="2">The sequence shown here is derived from an EMBL/GenBank/DDBJ whole genome shotgun (WGS) entry which is preliminary data.</text>
</comment>
<name>A0A8X6QCH1_NEPPI</name>
<sequence length="106" mass="12007">MNLATVWKIPQNPGYIYLITPFRESKLETPNLNSAHPPNKNQSLRPVGRWRCEGHLIDWEGMNAGSERTGETLLLGSALHRGKCKNALRLKGCKKTIGLTLDWIRQ</sequence>
<evidence type="ECO:0000313" key="1">
    <source>
        <dbReference type="EMBL" id="GFT64826.1"/>
    </source>
</evidence>
<protein>
    <submittedName>
        <fullName evidence="2">Uncharacterized protein</fullName>
    </submittedName>
</protein>
<reference evidence="2" key="1">
    <citation type="submission" date="2020-08" db="EMBL/GenBank/DDBJ databases">
        <title>Multicomponent nature underlies the extraordinary mechanical properties of spider dragline silk.</title>
        <authorList>
            <person name="Kono N."/>
            <person name="Nakamura H."/>
            <person name="Mori M."/>
            <person name="Yoshida Y."/>
            <person name="Ohtoshi R."/>
            <person name="Malay A.D."/>
            <person name="Moran D.A.P."/>
            <person name="Tomita M."/>
            <person name="Numata K."/>
            <person name="Arakawa K."/>
        </authorList>
    </citation>
    <scope>NUCLEOTIDE SEQUENCE</scope>
</reference>
<dbReference type="EMBL" id="BMAW01079152">
    <property type="protein sequence ID" value="GFU14206.1"/>
    <property type="molecule type" value="Genomic_DNA"/>
</dbReference>
<organism evidence="2 3">
    <name type="scientific">Nephila pilipes</name>
    <name type="common">Giant wood spider</name>
    <name type="synonym">Nephila maculata</name>
    <dbReference type="NCBI Taxonomy" id="299642"/>
    <lineage>
        <taxon>Eukaryota</taxon>
        <taxon>Metazoa</taxon>
        <taxon>Ecdysozoa</taxon>
        <taxon>Arthropoda</taxon>
        <taxon>Chelicerata</taxon>
        <taxon>Arachnida</taxon>
        <taxon>Araneae</taxon>
        <taxon>Araneomorphae</taxon>
        <taxon>Entelegynae</taxon>
        <taxon>Araneoidea</taxon>
        <taxon>Nephilidae</taxon>
        <taxon>Nephila</taxon>
    </lineage>
</organism>
<dbReference type="AlphaFoldDB" id="A0A8X6QCH1"/>
<dbReference type="Proteomes" id="UP000887013">
    <property type="component" value="Unassembled WGS sequence"/>
</dbReference>
<accession>A0A8X6QCH1</accession>